<gene>
    <name evidence="1" type="ORF">C8R41DRAFT_903390</name>
</gene>
<evidence type="ECO:0000313" key="1">
    <source>
        <dbReference type="EMBL" id="KAJ4489110.1"/>
    </source>
</evidence>
<reference evidence="1" key="1">
    <citation type="submission" date="2022-08" db="EMBL/GenBank/DDBJ databases">
        <title>A Global Phylogenomic Analysis of the Shiitake Genus Lentinula.</title>
        <authorList>
            <consortium name="DOE Joint Genome Institute"/>
            <person name="Sierra-Patev S."/>
            <person name="Min B."/>
            <person name="Naranjo-Ortiz M."/>
            <person name="Looney B."/>
            <person name="Konkel Z."/>
            <person name="Slot J.C."/>
            <person name="Sakamoto Y."/>
            <person name="Steenwyk J.L."/>
            <person name="Rokas A."/>
            <person name="Carro J."/>
            <person name="Camarero S."/>
            <person name="Ferreira P."/>
            <person name="Molpeceres G."/>
            <person name="Ruiz-Duenas F.J."/>
            <person name="Serrano A."/>
            <person name="Henrissat B."/>
            <person name="Drula E."/>
            <person name="Hughes K.W."/>
            <person name="Mata J.L."/>
            <person name="Ishikawa N.K."/>
            <person name="Vargas-Isla R."/>
            <person name="Ushijima S."/>
            <person name="Smith C.A."/>
            <person name="Ahrendt S."/>
            <person name="Andreopoulos W."/>
            <person name="He G."/>
            <person name="Labutti K."/>
            <person name="Lipzen A."/>
            <person name="Ng V."/>
            <person name="Riley R."/>
            <person name="Sandor L."/>
            <person name="Barry K."/>
            <person name="Martinez A.T."/>
            <person name="Xiao Y."/>
            <person name="Gibbons J.G."/>
            <person name="Terashima K."/>
            <person name="Grigoriev I.V."/>
            <person name="Hibbett D.S."/>
        </authorList>
    </citation>
    <scope>NUCLEOTIDE SEQUENCE</scope>
    <source>
        <strain evidence="1">RHP3577 ss4</strain>
    </source>
</reference>
<keyword evidence="2" id="KW-1185">Reference proteome</keyword>
<organism evidence="1 2">
    <name type="scientific">Lentinula lateritia</name>
    <dbReference type="NCBI Taxonomy" id="40482"/>
    <lineage>
        <taxon>Eukaryota</taxon>
        <taxon>Fungi</taxon>
        <taxon>Dikarya</taxon>
        <taxon>Basidiomycota</taxon>
        <taxon>Agaricomycotina</taxon>
        <taxon>Agaricomycetes</taxon>
        <taxon>Agaricomycetidae</taxon>
        <taxon>Agaricales</taxon>
        <taxon>Marasmiineae</taxon>
        <taxon>Omphalotaceae</taxon>
        <taxon>Lentinula</taxon>
    </lineage>
</organism>
<protein>
    <submittedName>
        <fullName evidence="1">Uncharacterized protein</fullName>
    </submittedName>
</protein>
<proteinExistence type="predicted"/>
<evidence type="ECO:0000313" key="2">
    <source>
        <dbReference type="Proteomes" id="UP001150217"/>
    </source>
</evidence>
<accession>A0ABQ8VDF3</accession>
<dbReference type="Proteomes" id="UP001150217">
    <property type="component" value="Unassembled WGS sequence"/>
</dbReference>
<name>A0ABQ8VDF3_9AGAR</name>
<dbReference type="EMBL" id="JANVFT010000045">
    <property type="protein sequence ID" value="KAJ4489110.1"/>
    <property type="molecule type" value="Genomic_DNA"/>
</dbReference>
<sequence length="152" mass="16368">MYFYVPSQNTRSRRLGMGSAGTDGAKEFGSTGQALKSRRVPIANASKAAVGTVGSILVAHKGQTTGVVSTLGNNPTLKQQQAHSYSKSQNVGLLLYMAKDKFVDHNNEVHDTELNIEEQKAELNYWNTAHGSIGAKNLSSDVESEVSDKSCH</sequence>
<comment type="caution">
    <text evidence="1">The sequence shown here is derived from an EMBL/GenBank/DDBJ whole genome shotgun (WGS) entry which is preliminary data.</text>
</comment>